<gene>
    <name evidence="1" type="ORF">HanXRQr2_Chr17g0811621</name>
</gene>
<evidence type="ECO:0000313" key="2">
    <source>
        <dbReference type="Proteomes" id="UP000215914"/>
    </source>
</evidence>
<dbReference type="EMBL" id="MNCJ02000332">
    <property type="protein sequence ID" value="KAF5756183.1"/>
    <property type="molecule type" value="Genomic_DNA"/>
</dbReference>
<reference evidence="1" key="2">
    <citation type="submission" date="2020-06" db="EMBL/GenBank/DDBJ databases">
        <title>Helianthus annuus Genome sequencing and assembly Release 2.</title>
        <authorList>
            <person name="Gouzy J."/>
            <person name="Langlade N."/>
            <person name="Munos S."/>
        </authorList>
    </citation>
    <scope>NUCLEOTIDE SEQUENCE</scope>
    <source>
        <tissue evidence="1">Leaves</tissue>
    </source>
</reference>
<sequence>MNICLRVLCVYVCYALHEPKLHKPVTQALWATLEIGLHLIPDWARPTPHSQTQILGKGLVSFIVTIFTTHTNPIALYLSLSVCLGPDGTRPSDPPLVRITLLHL</sequence>
<organism evidence="1 2">
    <name type="scientific">Helianthus annuus</name>
    <name type="common">Common sunflower</name>
    <dbReference type="NCBI Taxonomy" id="4232"/>
    <lineage>
        <taxon>Eukaryota</taxon>
        <taxon>Viridiplantae</taxon>
        <taxon>Streptophyta</taxon>
        <taxon>Embryophyta</taxon>
        <taxon>Tracheophyta</taxon>
        <taxon>Spermatophyta</taxon>
        <taxon>Magnoliopsida</taxon>
        <taxon>eudicotyledons</taxon>
        <taxon>Gunneridae</taxon>
        <taxon>Pentapetalae</taxon>
        <taxon>asterids</taxon>
        <taxon>campanulids</taxon>
        <taxon>Asterales</taxon>
        <taxon>Asteraceae</taxon>
        <taxon>Asteroideae</taxon>
        <taxon>Heliantheae alliance</taxon>
        <taxon>Heliantheae</taxon>
        <taxon>Helianthus</taxon>
    </lineage>
</organism>
<accession>A0A9K3DK55</accession>
<keyword evidence="2" id="KW-1185">Reference proteome</keyword>
<dbReference type="AlphaFoldDB" id="A0A9K3DK55"/>
<evidence type="ECO:0000313" key="1">
    <source>
        <dbReference type="EMBL" id="KAF5756183.1"/>
    </source>
</evidence>
<reference evidence="1" key="1">
    <citation type="journal article" date="2017" name="Nature">
        <title>The sunflower genome provides insights into oil metabolism, flowering and Asterid evolution.</title>
        <authorList>
            <person name="Badouin H."/>
            <person name="Gouzy J."/>
            <person name="Grassa C.J."/>
            <person name="Murat F."/>
            <person name="Staton S.E."/>
            <person name="Cottret L."/>
            <person name="Lelandais-Briere C."/>
            <person name="Owens G.L."/>
            <person name="Carrere S."/>
            <person name="Mayjonade B."/>
            <person name="Legrand L."/>
            <person name="Gill N."/>
            <person name="Kane N.C."/>
            <person name="Bowers J.E."/>
            <person name="Hubner S."/>
            <person name="Bellec A."/>
            <person name="Berard A."/>
            <person name="Berges H."/>
            <person name="Blanchet N."/>
            <person name="Boniface M.C."/>
            <person name="Brunel D."/>
            <person name="Catrice O."/>
            <person name="Chaidir N."/>
            <person name="Claudel C."/>
            <person name="Donnadieu C."/>
            <person name="Faraut T."/>
            <person name="Fievet G."/>
            <person name="Helmstetter N."/>
            <person name="King M."/>
            <person name="Knapp S.J."/>
            <person name="Lai Z."/>
            <person name="Le Paslier M.C."/>
            <person name="Lippi Y."/>
            <person name="Lorenzon L."/>
            <person name="Mandel J.R."/>
            <person name="Marage G."/>
            <person name="Marchand G."/>
            <person name="Marquand E."/>
            <person name="Bret-Mestries E."/>
            <person name="Morien E."/>
            <person name="Nambeesan S."/>
            <person name="Nguyen T."/>
            <person name="Pegot-Espagnet P."/>
            <person name="Pouilly N."/>
            <person name="Raftis F."/>
            <person name="Sallet E."/>
            <person name="Schiex T."/>
            <person name="Thomas J."/>
            <person name="Vandecasteele C."/>
            <person name="Vares D."/>
            <person name="Vear F."/>
            <person name="Vautrin S."/>
            <person name="Crespi M."/>
            <person name="Mangin B."/>
            <person name="Burke J.M."/>
            <person name="Salse J."/>
            <person name="Munos S."/>
            <person name="Vincourt P."/>
            <person name="Rieseberg L.H."/>
            <person name="Langlade N.B."/>
        </authorList>
    </citation>
    <scope>NUCLEOTIDE SEQUENCE</scope>
    <source>
        <tissue evidence="1">Leaves</tissue>
    </source>
</reference>
<name>A0A9K3DK55_HELAN</name>
<protein>
    <submittedName>
        <fullName evidence="1">Uncharacterized protein</fullName>
    </submittedName>
</protein>
<proteinExistence type="predicted"/>
<comment type="caution">
    <text evidence="1">The sequence shown here is derived from an EMBL/GenBank/DDBJ whole genome shotgun (WGS) entry which is preliminary data.</text>
</comment>
<dbReference type="Proteomes" id="UP000215914">
    <property type="component" value="Unassembled WGS sequence"/>
</dbReference>
<dbReference type="Gramene" id="mRNA:HanXRQr2_Chr17g0811621">
    <property type="protein sequence ID" value="mRNA:HanXRQr2_Chr17g0811621"/>
    <property type="gene ID" value="HanXRQr2_Chr17g0811621"/>
</dbReference>